<dbReference type="STRING" id="349521.HCH_06900"/>
<evidence type="ECO:0000313" key="5">
    <source>
        <dbReference type="EMBL" id="ABC33518.1"/>
    </source>
</evidence>
<dbReference type="PROSITE" id="PS00211">
    <property type="entry name" value="ABC_TRANSPORTER_1"/>
    <property type="match status" value="1"/>
</dbReference>
<dbReference type="InterPro" id="IPR017871">
    <property type="entry name" value="ABC_transporter-like_CS"/>
</dbReference>
<proteinExistence type="predicted"/>
<evidence type="ECO:0000313" key="6">
    <source>
        <dbReference type="Proteomes" id="UP000000238"/>
    </source>
</evidence>
<feature type="domain" description="ABC transporter" evidence="4">
    <location>
        <begin position="8"/>
        <end position="258"/>
    </location>
</feature>
<dbReference type="eggNOG" id="COG4608">
    <property type="taxonomic scope" value="Bacteria"/>
</dbReference>
<evidence type="ECO:0000256" key="3">
    <source>
        <dbReference type="ARBA" id="ARBA00022840"/>
    </source>
</evidence>
<dbReference type="GO" id="GO:0015833">
    <property type="term" value="P:peptide transport"/>
    <property type="evidence" value="ECO:0007669"/>
    <property type="project" value="InterPro"/>
</dbReference>
<keyword evidence="6" id="KW-1185">Reference proteome</keyword>
<dbReference type="GO" id="GO:0055085">
    <property type="term" value="P:transmembrane transport"/>
    <property type="evidence" value="ECO:0007669"/>
    <property type="project" value="UniProtKB-ARBA"/>
</dbReference>
<dbReference type="KEGG" id="hch:HCH_06900"/>
<protein>
    <submittedName>
        <fullName evidence="5">ABC-type oligopeptide transport system, ATPase component</fullName>
    </submittedName>
</protein>
<dbReference type="InterPro" id="IPR003593">
    <property type="entry name" value="AAA+_ATPase"/>
</dbReference>
<dbReference type="OrthoDB" id="9784450at2"/>
<organism evidence="5 6">
    <name type="scientific">Hahella chejuensis (strain KCTC 2396)</name>
    <dbReference type="NCBI Taxonomy" id="349521"/>
    <lineage>
        <taxon>Bacteria</taxon>
        <taxon>Pseudomonadati</taxon>
        <taxon>Pseudomonadota</taxon>
        <taxon>Gammaproteobacteria</taxon>
        <taxon>Oceanospirillales</taxon>
        <taxon>Hahellaceae</taxon>
        <taxon>Hahella</taxon>
    </lineage>
</organism>
<name>Q2S756_HAHCH</name>
<dbReference type="Proteomes" id="UP000000238">
    <property type="component" value="Chromosome"/>
</dbReference>
<dbReference type="Pfam" id="PF08352">
    <property type="entry name" value="oligo_HPY"/>
    <property type="match status" value="1"/>
</dbReference>
<dbReference type="GO" id="GO:0016887">
    <property type="term" value="F:ATP hydrolysis activity"/>
    <property type="evidence" value="ECO:0007669"/>
    <property type="project" value="InterPro"/>
</dbReference>
<dbReference type="PANTHER" id="PTHR43776">
    <property type="entry name" value="TRANSPORT ATP-BINDING PROTEIN"/>
    <property type="match status" value="1"/>
</dbReference>
<dbReference type="PROSITE" id="PS50893">
    <property type="entry name" value="ABC_TRANSPORTER_2"/>
    <property type="match status" value="1"/>
</dbReference>
<dbReference type="RefSeq" id="WP_011400568.1">
    <property type="nucleotide sequence ID" value="NC_007645.1"/>
</dbReference>
<evidence type="ECO:0000256" key="1">
    <source>
        <dbReference type="ARBA" id="ARBA00022448"/>
    </source>
</evidence>
<sequence>MMAESALLRMDNVSLDFKSGAWGRRSTLRALRDVSLSLQPGKALALVGESGSGKSTCARLLSGLHQPTEGDIFWRGVGLATRKSKEISAYRRCVQMIFQDPFSSLNPALSVGYQIERPLLANGIVDSAAEAAGQARILLERVGLHPAEETAAKRPHELSGGQRQRVAIARALAVQPEVILADEPTSMLDVSVRIGILNLLLDLKQEQGISFLFITHDLASARYFADDIAVLYGGSLVEQGDSDVITQNPQHPYTRLLLNSIPGAGSGAVSAPPETDASLRRPDAKGCPFAHRCPQAIPECRESAPALRRLSDSHSIRCHLY</sequence>
<evidence type="ECO:0000256" key="2">
    <source>
        <dbReference type="ARBA" id="ARBA00022741"/>
    </source>
</evidence>
<dbReference type="SUPFAM" id="SSF52540">
    <property type="entry name" value="P-loop containing nucleoside triphosphate hydrolases"/>
    <property type="match status" value="1"/>
</dbReference>
<dbReference type="SMART" id="SM00382">
    <property type="entry name" value="AAA"/>
    <property type="match status" value="1"/>
</dbReference>
<evidence type="ECO:0000259" key="4">
    <source>
        <dbReference type="PROSITE" id="PS50893"/>
    </source>
</evidence>
<dbReference type="HOGENOM" id="CLU_000604_1_23_6"/>
<dbReference type="Gene3D" id="3.40.50.300">
    <property type="entry name" value="P-loop containing nucleotide triphosphate hydrolases"/>
    <property type="match status" value="1"/>
</dbReference>
<dbReference type="CDD" id="cd03257">
    <property type="entry name" value="ABC_NikE_OppD_transporters"/>
    <property type="match status" value="1"/>
</dbReference>
<dbReference type="InterPro" id="IPR027417">
    <property type="entry name" value="P-loop_NTPase"/>
</dbReference>
<dbReference type="NCBIfam" id="TIGR01727">
    <property type="entry name" value="oligo_HPY"/>
    <property type="match status" value="1"/>
</dbReference>
<keyword evidence="3" id="KW-0067">ATP-binding</keyword>
<dbReference type="InterPro" id="IPR013563">
    <property type="entry name" value="Oligopep_ABC_C"/>
</dbReference>
<dbReference type="Pfam" id="PF00005">
    <property type="entry name" value="ABC_tran"/>
    <property type="match status" value="1"/>
</dbReference>
<dbReference type="EMBL" id="CP000155">
    <property type="protein sequence ID" value="ABC33518.1"/>
    <property type="molecule type" value="Genomic_DNA"/>
</dbReference>
<keyword evidence="2" id="KW-0547">Nucleotide-binding</keyword>
<dbReference type="AlphaFoldDB" id="Q2S756"/>
<dbReference type="PANTHER" id="PTHR43776:SF8">
    <property type="entry name" value="ABC TRANSPORTER, ATP-BINDING PROTEIN"/>
    <property type="match status" value="1"/>
</dbReference>
<dbReference type="GO" id="GO:0005524">
    <property type="term" value="F:ATP binding"/>
    <property type="evidence" value="ECO:0007669"/>
    <property type="project" value="UniProtKB-KW"/>
</dbReference>
<dbReference type="InterPro" id="IPR003439">
    <property type="entry name" value="ABC_transporter-like_ATP-bd"/>
</dbReference>
<dbReference type="InterPro" id="IPR050319">
    <property type="entry name" value="ABC_transp_ATP-bind"/>
</dbReference>
<gene>
    <name evidence="5" type="ordered locus">HCH_06900</name>
</gene>
<accession>Q2S756</accession>
<reference evidence="5 6" key="1">
    <citation type="journal article" date="2005" name="Nucleic Acids Res.">
        <title>Genomic blueprint of Hahella chejuensis, a marine microbe producing an algicidal agent.</title>
        <authorList>
            <person name="Jeong H."/>
            <person name="Yim J.H."/>
            <person name="Lee C."/>
            <person name="Choi S.-H."/>
            <person name="Park Y.K."/>
            <person name="Yoon S.H."/>
            <person name="Hur C.-G."/>
            <person name="Kang H.-Y."/>
            <person name="Kim D."/>
            <person name="Lee H.H."/>
            <person name="Park K.H."/>
            <person name="Park S.-H."/>
            <person name="Park H.-S."/>
            <person name="Lee H.K."/>
            <person name="Oh T.K."/>
            <person name="Kim J.F."/>
        </authorList>
    </citation>
    <scope>NUCLEOTIDE SEQUENCE [LARGE SCALE GENOMIC DNA]</scope>
    <source>
        <strain evidence="5 6">KCTC 2396</strain>
    </source>
</reference>
<keyword evidence="1" id="KW-0813">Transport</keyword>